<keyword evidence="12 23" id="KW-0472">Membrane</keyword>
<dbReference type="InterPro" id="IPR011009">
    <property type="entry name" value="Kinase-like_dom_sf"/>
</dbReference>
<dbReference type="SMART" id="SM00409">
    <property type="entry name" value="IG"/>
    <property type="match status" value="1"/>
</dbReference>
<keyword evidence="17" id="KW-0393">Immunoglobulin domain</keyword>
<evidence type="ECO:0000313" key="27">
    <source>
        <dbReference type="Proteomes" id="UP000245119"/>
    </source>
</evidence>
<evidence type="ECO:0000256" key="12">
    <source>
        <dbReference type="ARBA" id="ARBA00023136"/>
    </source>
</evidence>
<feature type="domain" description="Ig-like" evidence="25">
    <location>
        <begin position="23"/>
        <end position="103"/>
    </location>
</feature>
<evidence type="ECO:0000256" key="14">
    <source>
        <dbReference type="ARBA" id="ARBA00023157"/>
    </source>
</evidence>
<feature type="binding site" evidence="20">
    <location>
        <begin position="245"/>
        <end position="252"/>
    </location>
    <ligand>
        <name>ATP</name>
        <dbReference type="ChEBI" id="CHEBI:30616"/>
    </ligand>
</feature>
<dbReference type="InterPro" id="IPR036179">
    <property type="entry name" value="Ig-like_dom_sf"/>
</dbReference>
<keyword evidence="4" id="KW-0808">Transferase</keyword>
<dbReference type="SMART" id="SM00219">
    <property type="entry name" value="TyrKc"/>
    <property type="match status" value="1"/>
</dbReference>
<evidence type="ECO:0000256" key="23">
    <source>
        <dbReference type="SAM" id="Phobius"/>
    </source>
</evidence>
<evidence type="ECO:0000256" key="17">
    <source>
        <dbReference type="ARBA" id="ARBA00023319"/>
    </source>
</evidence>
<keyword evidence="3" id="KW-0597">Phosphoprotein</keyword>
<dbReference type="PRINTS" id="PR00109">
    <property type="entry name" value="TYRKINASE"/>
</dbReference>
<keyword evidence="5 23" id="KW-0812">Transmembrane</keyword>
<keyword evidence="27" id="KW-1185">Reference proteome</keyword>
<comment type="caution">
    <text evidence="26">The sequence shown here is derived from an EMBL/GenBank/DDBJ whole genome shotgun (WGS) entry which is preliminary data.</text>
</comment>
<evidence type="ECO:0000256" key="21">
    <source>
        <dbReference type="PIRSR" id="PIRSR000615-3"/>
    </source>
</evidence>
<dbReference type="EC" id="2.7.10.1" evidence="2"/>
<dbReference type="SUPFAM" id="SSF56112">
    <property type="entry name" value="Protein kinase-like (PK-like)"/>
    <property type="match status" value="1"/>
</dbReference>
<organism evidence="26 27">
    <name type="scientific">Pomacea canaliculata</name>
    <name type="common">Golden apple snail</name>
    <dbReference type="NCBI Taxonomy" id="400727"/>
    <lineage>
        <taxon>Eukaryota</taxon>
        <taxon>Metazoa</taxon>
        <taxon>Spiralia</taxon>
        <taxon>Lophotrochozoa</taxon>
        <taxon>Mollusca</taxon>
        <taxon>Gastropoda</taxon>
        <taxon>Caenogastropoda</taxon>
        <taxon>Architaenioglossa</taxon>
        <taxon>Ampullarioidea</taxon>
        <taxon>Ampullariidae</taxon>
        <taxon>Pomacea</taxon>
    </lineage>
</organism>
<feature type="binding site" evidence="20">
    <location>
        <position position="404"/>
    </location>
    <ligand>
        <name>ATP</name>
        <dbReference type="ChEBI" id="CHEBI:30616"/>
    </ligand>
</feature>
<evidence type="ECO:0000259" key="24">
    <source>
        <dbReference type="PROSITE" id="PS50011"/>
    </source>
</evidence>
<feature type="binding site" evidence="21">
    <location>
        <position position="418"/>
    </location>
    <ligand>
        <name>Mg(2+)</name>
        <dbReference type="ChEBI" id="CHEBI:18420"/>
    </ligand>
</feature>
<dbReference type="InterPro" id="IPR020635">
    <property type="entry name" value="Tyr_kinase_cat_dom"/>
</dbReference>
<evidence type="ECO:0000256" key="8">
    <source>
        <dbReference type="ARBA" id="ARBA00022741"/>
    </source>
</evidence>
<feature type="binding site" evidence="21">
    <location>
        <position position="405"/>
    </location>
    <ligand>
        <name>Mg(2+)</name>
        <dbReference type="ChEBI" id="CHEBI:18420"/>
    </ligand>
</feature>
<keyword evidence="21" id="KW-0460">Magnesium</keyword>
<sequence>MIKENVEMGEMKEICVEGLTYQPIIVAPKNQTVAVGDTAVFTCKKNLSDSHPKLLWVKHYQVNGSYYSPTGVYIREIQSEAVSNPEELLLRQVSMEDAGWYSCLDLTGPTFASYGAWLTVVTDRGFRYEDPRFIGGMAAFIVAVVICLGFVIGCWNRRRRQRHQRMLQPQKPLKRVIIMKPNDQYCPQNDPDAIQPMVVPQVRIDYTPGRHRLSSEFTDVSEYELPLDTKWEFPRERLVLGDRLGEGVFGLVVKAQAFGIFKDNNSVTVAVKMLKEGSTDREMIDLIREMEMMKLIGKHRNIINLLGCCTQRGPLYVIVEFAPHGNLRDYLKSHRLVACSFTCVSEYERPTVALVPNNSGTSVAETNEQKALTPKDLISFAYQVALGMEYLASRQCIHRDLAARNVLVAEEYVLKIADFGLTRNLQQSDYYKKTTDGRWMAPEALFDGKYTSKNDVWSYGVLLWEIFTLGENPYPSVPVTDLFDHLRSGHRMKKPYYSTPEMYDIMLSCWQEDPNNRPDFNSLVQELDKILMSSVKEEVCRSC</sequence>
<dbReference type="PROSITE" id="PS00107">
    <property type="entry name" value="PROTEIN_KINASE_ATP"/>
    <property type="match status" value="1"/>
</dbReference>
<dbReference type="FunFam" id="2.60.40.10:FF:000020">
    <property type="entry name" value="Fibroblast growth factor receptor"/>
    <property type="match status" value="1"/>
</dbReference>
<keyword evidence="10 20" id="KW-0067">ATP-binding</keyword>
<dbReference type="AlphaFoldDB" id="A0A2T7PG94"/>
<dbReference type="PROSITE" id="PS00109">
    <property type="entry name" value="PROTEIN_KINASE_TYR"/>
    <property type="match status" value="1"/>
</dbReference>
<dbReference type="STRING" id="400727.A0A2T7PG94"/>
<feature type="domain" description="Protein kinase" evidence="24">
    <location>
        <begin position="238"/>
        <end position="531"/>
    </location>
</feature>
<dbReference type="PANTHER" id="PTHR24416">
    <property type="entry name" value="TYROSINE-PROTEIN KINASE RECEPTOR"/>
    <property type="match status" value="1"/>
</dbReference>
<evidence type="ECO:0000256" key="18">
    <source>
        <dbReference type="ARBA" id="ARBA00051243"/>
    </source>
</evidence>
<evidence type="ECO:0000256" key="19">
    <source>
        <dbReference type="PIRSR" id="PIRSR000615-1"/>
    </source>
</evidence>
<dbReference type="GO" id="GO:0005524">
    <property type="term" value="F:ATP binding"/>
    <property type="evidence" value="ECO:0007669"/>
    <property type="project" value="UniProtKB-UniRule"/>
</dbReference>
<dbReference type="InterPro" id="IPR017441">
    <property type="entry name" value="Protein_kinase_ATP_BS"/>
</dbReference>
<evidence type="ECO:0000256" key="5">
    <source>
        <dbReference type="ARBA" id="ARBA00022692"/>
    </source>
</evidence>
<dbReference type="PIRSF" id="PIRSF000615">
    <property type="entry name" value="TyrPK_CSF1-R"/>
    <property type="match status" value="1"/>
</dbReference>
<evidence type="ECO:0000256" key="13">
    <source>
        <dbReference type="ARBA" id="ARBA00023137"/>
    </source>
</evidence>
<dbReference type="PROSITE" id="PS50835">
    <property type="entry name" value="IG_LIKE"/>
    <property type="match status" value="1"/>
</dbReference>
<evidence type="ECO:0000256" key="10">
    <source>
        <dbReference type="ARBA" id="ARBA00022840"/>
    </source>
</evidence>
<dbReference type="PANTHER" id="PTHR24416:SF550">
    <property type="entry name" value="FIBROBLAST GROWTH FACTOR RECEPTOR HOMOLOG 1-RELATED"/>
    <property type="match status" value="1"/>
</dbReference>
<evidence type="ECO:0000256" key="1">
    <source>
        <dbReference type="ARBA" id="ARBA00004167"/>
    </source>
</evidence>
<comment type="subcellular location">
    <subcellularLocation>
        <location evidence="1">Membrane</location>
        <topology evidence="1">Single-pass membrane protein</topology>
    </subcellularLocation>
</comment>
<dbReference type="InterPro" id="IPR013783">
    <property type="entry name" value="Ig-like_fold"/>
</dbReference>
<dbReference type="PROSITE" id="PS50011">
    <property type="entry name" value="PROTEIN_KINASE_DOM"/>
    <property type="match status" value="1"/>
</dbReference>
<dbReference type="InterPro" id="IPR007110">
    <property type="entry name" value="Ig-like_dom"/>
</dbReference>
<evidence type="ECO:0000259" key="25">
    <source>
        <dbReference type="PROSITE" id="PS50835"/>
    </source>
</evidence>
<dbReference type="GO" id="GO:0046872">
    <property type="term" value="F:metal ion binding"/>
    <property type="evidence" value="ECO:0007669"/>
    <property type="project" value="UniProtKB-KW"/>
</dbReference>
<evidence type="ECO:0000256" key="16">
    <source>
        <dbReference type="ARBA" id="ARBA00023180"/>
    </source>
</evidence>
<keyword evidence="11 23" id="KW-1133">Transmembrane helix</keyword>
<dbReference type="GO" id="GO:0004714">
    <property type="term" value="F:transmembrane receptor protein tyrosine kinase activity"/>
    <property type="evidence" value="ECO:0007669"/>
    <property type="project" value="UniProtKB-EC"/>
</dbReference>
<evidence type="ECO:0000256" key="11">
    <source>
        <dbReference type="ARBA" id="ARBA00022989"/>
    </source>
</evidence>
<evidence type="ECO:0000256" key="9">
    <source>
        <dbReference type="ARBA" id="ARBA00022777"/>
    </source>
</evidence>
<dbReference type="Gene3D" id="3.30.200.20">
    <property type="entry name" value="Phosphorylase Kinase, domain 1"/>
    <property type="match status" value="1"/>
</dbReference>
<evidence type="ECO:0000313" key="26">
    <source>
        <dbReference type="EMBL" id="PVD32445.1"/>
    </source>
</evidence>
<keyword evidence="14" id="KW-1015">Disulfide bond</keyword>
<dbReference type="Gene3D" id="1.10.510.10">
    <property type="entry name" value="Transferase(Phosphotransferase) domain 1"/>
    <property type="match status" value="1"/>
</dbReference>
<keyword evidence="7" id="KW-0677">Repeat</keyword>
<comment type="catalytic activity">
    <reaction evidence="18">
        <text>L-tyrosyl-[protein] + ATP = O-phospho-L-tyrosyl-[protein] + ADP + H(+)</text>
        <dbReference type="Rhea" id="RHEA:10596"/>
        <dbReference type="Rhea" id="RHEA-COMP:10136"/>
        <dbReference type="Rhea" id="RHEA-COMP:20101"/>
        <dbReference type="ChEBI" id="CHEBI:15378"/>
        <dbReference type="ChEBI" id="CHEBI:30616"/>
        <dbReference type="ChEBI" id="CHEBI:46858"/>
        <dbReference type="ChEBI" id="CHEBI:61978"/>
        <dbReference type="ChEBI" id="CHEBI:456216"/>
        <dbReference type="EC" id="2.7.10.1"/>
    </reaction>
</comment>
<dbReference type="FunFam" id="1.10.510.10:FF:000007">
    <property type="entry name" value="Fibroblast growth factor receptor"/>
    <property type="match status" value="1"/>
</dbReference>
<evidence type="ECO:0000256" key="3">
    <source>
        <dbReference type="ARBA" id="ARBA00022553"/>
    </source>
</evidence>
<gene>
    <name evidence="26" type="ORF">C0Q70_07881</name>
</gene>
<dbReference type="InterPro" id="IPR001245">
    <property type="entry name" value="Ser-Thr/Tyr_kinase_cat_dom"/>
</dbReference>
<dbReference type="InterPro" id="IPR003599">
    <property type="entry name" value="Ig_sub"/>
</dbReference>
<dbReference type="InterPro" id="IPR000719">
    <property type="entry name" value="Prot_kinase_dom"/>
</dbReference>
<dbReference type="EMBL" id="PZQS01000004">
    <property type="protein sequence ID" value="PVD32445.1"/>
    <property type="molecule type" value="Genomic_DNA"/>
</dbReference>
<evidence type="ECO:0000256" key="4">
    <source>
        <dbReference type="ARBA" id="ARBA00022679"/>
    </source>
</evidence>
<keyword evidence="21" id="KW-0479">Metal-binding</keyword>
<name>A0A2T7PG94_POMCA</name>
<dbReference type="Pfam" id="PF07714">
    <property type="entry name" value="PK_Tyr_Ser-Thr"/>
    <property type="match status" value="1"/>
</dbReference>
<accession>A0A2T7PG94</accession>
<evidence type="ECO:0000256" key="2">
    <source>
        <dbReference type="ARBA" id="ARBA00011902"/>
    </source>
</evidence>
<proteinExistence type="predicted"/>
<evidence type="ECO:0000256" key="15">
    <source>
        <dbReference type="ARBA" id="ARBA00023170"/>
    </source>
</evidence>
<evidence type="ECO:0000256" key="20">
    <source>
        <dbReference type="PIRSR" id="PIRSR000615-2"/>
    </source>
</evidence>
<evidence type="ECO:0000256" key="7">
    <source>
        <dbReference type="ARBA" id="ARBA00022737"/>
    </source>
</evidence>
<dbReference type="Proteomes" id="UP000245119">
    <property type="component" value="Linkage Group LG4"/>
</dbReference>
<keyword evidence="16" id="KW-0325">Glycoprotein</keyword>
<dbReference type="FunFam" id="3.30.200.20:FF:000814">
    <property type="entry name" value="Fibroblast growth factor receptor 2"/>
    <property type="match status" value="1"/>
</dbReference>
<reference evidence="26 27" key="1">
    <citation type="submission" date="2018-04" db="EMBL/GenBank/DDBJ databases">
        <title>The genome of golden apple snail Pomacea canaliculata provides insight into stress tolerance and invasive adaptation.</title>
        <authorList>
            <person name="Liu C."/>
            <person name="Liu B."/>
            <person name="Ren Y."/>
            <person name="Zhang Y."/>
            <person name="Wang H."/>
            <person name="Li S."/>
            <person name="Jiang F."/>
            <person name="Yin L."/>
            <person name="Zhang G."/>
            <person name="Qian W."/>
            <person name="Fan W."/>
        </authorList>
    </citation>
    <scope>NUCLEOTIDE SEQUENCE [LARGE SCALE GENOMIC DNA]</scope>
    <source>
        <strain evidence="26">SZHN2017</strain>
        <tissue evidence="26">Muscle</tissue>
    </source>
</reference>
<dbReference type="Pfam" id="PF13927">
    <property type="entry name" value="Ig_3"/>
    <property type="match status" value="1"/>
</dbReference>
<feature type="binding site" evidence="20 22">
    <location>
        <position position="272"/>
    </location>
    <ligand>
        <name>ATP</name>
        <dbReference type="ChEBI" id="CHEBI:30616"/>
    </ligand>
</feature>
<dbReference type="GO" id="GO:0007169">
    <property type="term" value="P:cell surface receptor protein tyrosine kinase signaling pathway"/>
    <property type="evidence" value="ECO:0007669"/>
    <property type="project" value="TreeGrafter"/>
</dbReference>
<keyword evidence="6" id="KW-0732">Signal</keyword>
<dbReference type="SUPFAM" id="SSF48726">
    <property type="entry name" value="Immunoglobulin"/>
    <property type="match status" value="1"/>
</dbReference>
<dbReference type="InterPro" id="IPR050122">
    <property type="entry name" value="RTK"/>
</dbReference>
<dbReference type="Gene3D" id="2.60.40.10">
    <property type="entry name" value="Immunoglobulins"/>
    <property type="match status" value="1"/>
</dbReference>
<feature type="transmembrane region" description="Helical" evidence="23">
    <location>
        <begin position="133"/>
        <end position="155"/>
    </location>
</feature>
<dbReference type="InterPro" id="IPR008266">
    <property type="entry name" value="Tyr_kinase_AS"/>
</dbReference>
<keyword evidence="13" id="KW-0829">Tyrosine-protein kinase</keyword>
<keyword evidence="8 20" id="KW-0547">Nucleotide-binding</keyword>
<keyword evidence="9" id="KW-0418">Kinase</keyword>
<dbReference type="GO" id="GO:0005886">
    <property type="term" value="C:plasma membrane"/>
    <property type="evidence" value="ECO:0007669"/>
    <property type="project" value="TreeGrafter"/>
</dbReference>
<protein>
    <recommendedName>
        <fullName evidence="2">receptor protein-tyrosine kinase</fullName>
        <ecNumber evidence="2">2.7.10.1</ecNumber>
    </recommendedName>
</protein>
<keyword evidence="15" id="KW-0675">Receptor</keyword>
<feature type="active site" description="Proton acceptor" evidence="19">
    <location>
        <position position="400"/>
    </location>
</feature>
<evidence type="ECO:0000256" key="22">
    <source>
        <dbReference type="PROSITE-ProRule" id="PRU10141"/>
    </source>
</evidence>
<dbReference type="GO" id="GO:0043235">
    <property type="term" value="C:receptor complex"/>
    <property type="evidence" value="ECO:0007669"/>
    <property type="project" value="TreeGrafter"/>
</dbReference>
<dbReference type="OrthoDB" id="5984265at2759"/>
<evidence type="ECO:0000256" key="6">
    <source>
        <dbReference type="ARBA" id="ARBA00022729"/>
    </source>
</evidence>